<dbReference type="PANTHER" id="PTHR24276:SF98">
    <property type="entry name" value="FI18310P1-RELATED"/>
    <property type="match status" value="1"/>
</dbReference>
<evidence type="ECO:0000256" key="4">
    <source>
        <dbReference type="SAM" id="MobiDB-lite"/>
    </source>
</evidence>
<dbReference type="InterPro" id="IPR001314">
    <property type="entry name" value="Peptidase_S1A"/>
</dbReference>
<feature type="compositionally biased region" description="Low complexity" evidence="4">
    <location>
        <begin position="268"/>
        <end position="308"/>
    </location>
</feature>
<feature type="domain" description="Peptidase S1" evidence="6">
    <location>
        <begin position="35"/>
        <end position="257"/>
    </location>
</feature>
<gene>
    <name evidence="7" type="ORF">D9Q98_008154</name>
</gene>
<dbReference type="PRINTS" id="PR00722">
    <property type="entry name" value="CHYMOTRYPSIN"/>
</dbReference>
<dbReference type="PROSITE" id="PS00134">
    <property type="entry name" value="TRYPSIN_HIS"/>
    <property type="match status" value="1"/>
</dbReference>
<dbReference type="Pfam" id="PF00089">
    <property type="entry name" value="Trypsin"/>
    <property type="match status" value="1"/>
</dbReference>
<sequence>MGRHPRLAPAALLLLLALSSNALAASSDPEFGVRIVGGTTTPVNRYPYFVSLRDSNGNAFCAGSLVAPDVVLTAAHCVSSPATKFPTVHIGRRYLTASETGYEVRRTITTVVHGSYDAASSANDIALLRLDSPSAKTQLALPQAQLTPANMSAVVVMGFGTTAEGSPYLSDTLQHVTIPYLDDATCQRIYPSQVKPGMVCAGDLSGGKDSCQGDSGGPLILPSVSGTASGDVQLGIVSWGYGYLELTSRQPSAAAACQPSAATQTLTSSATQTLTSPATQTLTSPTTQAITSSTTQAIASPTTQAITSPTTQAIASPSTQTITSPTPSCLSTSPSPCGPAGW</sequence>
<accession>A0A9D4TG12</accession>
<dbReference type="OrthoDB" id="512168at2759"/>
<dbReference type="PANTHER" id="PTHR24276">
    <property type="entry name" value="POLYSERASE-RELATED"/>
    <property type="match status" value="1"/>
</dbReference>
<feature type="region of interest" description="Disordered" evidence="4">
    <location>
        <begin position="268"/>
        <end position="342"/>
    </location>
</feature>
<evidence type="ECO:0000256" key="3">
    <source>
        <dbReference type="RuleBase" id="RU363034"/>
    </source>
</evidence>
<dbReference type="InterPro" id="IPR043504">
    <property type="entry name" value="Peptidase_S1_PA_chymotrypsin"/>
</dbReference>
<dbReference type="Gene3D" id="2.40.10.10">
    <property type="entry name" value="Trypsin-like serine proteases"/>
    <property type="match status" value="1"/>
</dbReference>
<dbReference type="SMART" id="SM00020">
    <property type="entry name" value="Tryp_SPc"/>
    <property type="match status" value="1"/>
</dbReference>
<dbReference type="SUPFAM" id="SSF50494">
    <property type="entry name" value="Trypsin-like serine proteases"/>
    <property type="match status" value="1"/>
</dbReference>
<organism evidence="7 8">
    <name type="scientific">Chlorella vulgaris</name>
    <name type="common">Green alga</name>
    <dbReference type="NCBI Taxonomy" id="3077"/>
    <lineage>
        <taxon>Eukaryota</taxon>
        <taxon>Viridiplantae</taxon>
        <taxon>Chlorophyta</taxon>
        <taxon>core chlorophytes</taxon>
        <taxon>Trebouxiophyceae</taxon>
        <taxon>Chlorellales</taxon>
        <taxon>Chlorellaceae</taxon>
        <taxon>Chlorella clade</taxon>
        <taxon>Chlorella</taxon>
    </lineage>
</organism>
<dbReference type="GO" id="GO:0006508">
    <property type="term" value="P:proteolysis"/>
    <property type="evidence" value="ECO:0007669"/>
    <property type="project" value="UniProtKB-KW"/>
</dbReference>
<keyword evidence="5" id="KW-0732">Signal</keyword>
<comment type="similarity">
    <text evidence="1">Belongs to the peptidase S1 family.</text>
</comment>
<dbReference type="InterPro" id="IPR018114">
    <property type="entry name" value="TRYPSIN_HIS"/>
</dbReference>
<dbReference type="GO" id="GO:0004252">
    <property type="term" value="F:serine-type endopeptidase activity"/>
    <property type="evidence" value="ECO:0007669"/>
    <property type="project" value="InterPro"/>
</dbReference>
<dbReference type="InterPro" id="IPR009003">
    <property type="entry name" value="Peptidase_S1_PA"/>
</dbReference>
<dbReference type="EMBL" id="SIDB01000012">
    <property type="protein sequence ID" value="KAI3424766.1"/>
    <property type="molecule type" value="Genomic_DNA"/>
</dbReference>
<keyword evidence="3" id="KW-0645">Protease</keyword>
<dbReference type="PROSITE" id="PS00135">
    <property type="entry name" value="TRYPSIN_SER"/>
    <property type="match status" value="1"/>
</dbReference>
<reference evidence="7" key="2">
    <citation type="submission" date="2020-11" db="EMBL/GenBank/DDBJ databases">
        <authorList>
            <person name="Cecchin M."/>
            <person name="Marcolungo L."/>
            <person name="Rossato M."/>
            <person name="Girolomoni L."/>
            <person name="Cosentino E."/>
            <person name="Cuine S."/>
            <person name="Li-Beisson Y."/>
            <person name="Delledonne M."/>
            <person name="Ballottari M."/>
        </authorList>
    </citation>
    <scope>NUCLEOTIDE SEQUENCE</scope>
    <source>
        <strain evidence="7">211/11P</strain>
        <tissue evidence="7">Whole cell</tissue>
    </source>
</reference>
<dbReference type="InterPro" id="IPR033116">
    <property type="entry name" value="TRYPSIN_SER"/>
</dbReference>
<dbReference type="Proteomes" id="UP001055712">
    <property type="component" value="Unassembled WGS sequence"/>
</dbReference>
<evidence type="ECO:0000313" key="8">
    <source>
        <dbReference type="Proteomes" id="UP001055712"/>
    </source>
</evidence>
<comment type="caution">
    <text evidence="7">The sequence shown here is derived from an EMBL/GenBank/DDBJ whole genome shotgun (WGS) entry which is preliminary data.</text>
</comment>
<feature type="signal peptide" evidence="5">
    <location>
        <begin position="1"/>
        <end position="24"/>
    </location>
</feature>
<dbReference type="InterPro" id="IPR001254">
    <property type="entry name" value="Trypsin_dom"/>
</dbReference>
<keyword evidence="8" id="KW-1185">Reference proteome</keyword>
<name>A0A9D4TG12_CHLVU</name>
<dbReference type="InterPro" id="IPR050430">
    <property type="entry name" value="Peptidase_S1"/>
</dbReference>
<evidence type="ECO:0000256" key="1">
    <source>
        <dbReference type="ARBA" id="ARBA00007664"/>
    </source>
</evidence>
<proteinExistence type="inferred from homology"/>
<dbReference type="CDD" id="cd00190">
    <property type="entry name" value="Tryp_SPc"/>
    <property type="match status" value="1"/>
</dbReference>
<feature type="compositionally biased region" description="Low complexity" evidence="4">
    <location>
        <begin position="316"/>
        <end position="335"/>
    </location>
</feature>
<evidence type="ECO:0000259" key="6">
    <source>
        <dbReference type="PROSITE" id="PS50240"/>
    </source>
</evidence>
<evidence type="ECO:0000256" key="5">
    <source>
        <dbReference type="SAM" id="SignalP"/>
    </source>
</evidence>
<dbReference type="PROSITE" id="PS50240">
    <property type="entry name" value="TRYPSIN_DOM"/>
    <property type="match status" value="1"/>
</dbReference>
<keyword evidence="2" id="KW-1015">Disulfide bond</keyword>
<evidence type="ECO:0000313" key="7">
    <source>
        <dbReference type="EMBL" id="KAI3424766.1"/>
    </source>
</evidence>
<dbReference type="AlphaFoldDB" id="A0A9D4TG12"/>
<protein>
    <recommendedName>
        <fullName evidence="6">Peptidase S1 domain-containing protein</fullName>
    </recommendedName>
</protein>
<feature type="chain" id="PRO_5038613626" description="Peptidase S1 domain-containing protein" evidence="5">
    <location>
        <begin position="25"/>
        <end position="342"/>
    </location>
</feature>
<dbReference type="FunFam" id="2.40.10.10:FF:000002">
    <property type="entry name" value="Transmembrane protease serine"/>
    <property type="match status" value="1"/>
</dbReference>
<evidence type="ECO:0000256" key="2">
    <source>
        <dbReference type="ARBA" id="ARBA00023157"/>
    </source>
</evidence>
<reference evidence="7" key="1">
    <citation type="journal article" date="2019" name="Plant J.">
        <title>Chlorella vulgaris genome assembly and annotation reveals the molecular basis for metabolic acclimation to high light conditions.</title>
        <authorList>
            <person name="Cecchin M."/>
            <person name="Marcolungo L."/>
            <person name="Rossato M."/>
            <person name="Girolomoni L."/>
            <person name="Cosentino E."/>
            <person name="Cuine S."/>
            <person name="Li-Beisson Y."/>
            <person name="Delledonne M."/>
            <person name="Ballottari M."/>
        </authorList>
    </citation>
    <scope>NUCLEOTIDE SEQUENCE</scope>
    <source>
        <strain evidence="7">211/11P</strain>
    </source>
</reference>
<keyword evidence="3" id="KW-0720">Serine protease</keyword>
<keyword evidence="3" id="KW-0378">Hydrolase</keyword>